<organism evidence="1 2">
    <name type="scientific">Aliikangiella maris</name>
    <dbReference type="NCBI Taxonomy" id="3162458"/>
    <lineage>
        <taxon>Bacteria</taxon>
        <taxon>Pseudomonadati</taxon>
        <taxon>Pseudomonadota</taxon>
        <taxon>Gammaproteobacteria</taxon>
        <taxon>Oceanospirillales</taxon>
        <taxon>Pleioneaceae</taxon>
        <taxon>Aliikangiella</taxon>
    </lineage>
</organism>
<reference evidence="1 2" key="1">
    <citation type="submission" date="2024-06" db="EMBL/GenBank/DDBJ databases">
        <authorList>
            <person name="Li F."/>
        </authorList>
    </citation>
    <scope>NUCLEOTIDE SEQUENCE [LARGE SCALE GENOMIC DNA]</scope>
    <source>
        <strain evidence="1 2">GXAS 311</strain>
    </source>
</reference>
<keyword evidence="2" id="KW-1185">Reference proteome</keyword>
<dbReference type="InterPro" id="IPR006260">
    <property type="entry name" value="TonB/TolA_C"/>
</dbReference>
<evidence type="ECO:0000313" key="1">
    <source>
        <dbReference type="EMBL" id="MET1254872.1"/>
    </source>
</evidence>
<dbReference type="PRINTS" id="PR01374">
    <property type="entry name" value="TONBPROTEIN"/>
</dbReference>
<dbReference type="InterPro" id="IPR037682">
    <property type="entry name" value="TonB_C"/>
</dbReference>
<dbReference type="InterPro" id="IPR003538">
    <property type="entry name" value="TonB"/>
</dbReference>
<dbReference type="NCBIfam" id="TIGR01352">
    <property type="entry name" value="tonB_Cterm"/>
    <property type="match status" value="1"/>
</dbReference>
<proteinExistence type="predicted"/>
<dbReference type="SUPFAM" id="SSF74653">
    <property type="entry name" value="TolA/TonB C-terminal domain"/>
    <property type="match status" value="1"/>
</dbReference>
<dbReference type="InterPro" id="IPR051045">
    <property type="entry name" value="TonB-dependent_transducer"/>
</dbReference>
<dbReference type="EMBL" id="JBEVCJ010000006">
    <property type="protein sequence ID" value="MET1254872.1"/>
    <property type="molecule type" value="Genomic_DNA"/>
</dbReference>
<comment type="caution">
    <text evidence="1">The sequence shown here is derived from an EMBL/GenBank/DDBJ whole genome shotgun (WGS) entry which is preliminary data.</text>
</comment>
<name>A0ABV2BTH3_9GAMM</name>
<dbReference type="Pfam" id="PF03544">
    <property type="entry name" value="TonB_C"/>
    <property type="match status" value="1"/>
</dbReference>
<dbReference type="Gene3D" id="3.30.1150.10">
    <property type="match status" value="1"/>
</dbReference>
<accession>A0ABV2BTH3</accession>
<dbReference type="PANTHER" id="PTHR33446:SF14">
    <property type="entry name" value="PROTEIN TONB"/>
    <property type="match status" value="1"/>
</dbReference>
<gene>
    <name evidence="1" type="ORF">ABVT43_07035</name>
</gene>
<dbReference type="PANTHER" id="PTHR33446">
    <property type="entry name" value="PROTEIN TONB-RELATED"/>
    <property type="match status" value="1"/>
</dbReference>
<dbReference type="Proteomes" id="UP001548189">
    <property type="component" value="Unassembled WGS sequence"/>
</dbReference>
<protein>
    <submittedName>
        <fullName evidence="1">Energy transducer TonB</fullName>
    </submittedName>
</protein>
<evidence type="ECO:0000313" key="2">
    <source>
        <dbReference type="Proteomes" id="UP001548189"/>
    </source>
</evidence>
<sequence length="202" mass="21964">MARFLNASIFAFLITAALFWGMQSLITGSKSVLTDPVKGKVLDFVRLKPDETVQKKQRKPKKPPKPEEPPPDINQPPAQMNNLANTQNTIGFSADLDVDTGLEGGLALGSGDGEYLPIVKVAPIYPRRALSRGIEGYVIVEFTVTKQGSVRDPVVVEAEPEGIFNQAAVEAAKKFKYKPRVIDGVASEVAGVQNKITFKLDQ</sequence>
<dbReference type="PROSITE" id="PS52015">
    <property type="entry name" value="TONB_CTD"/>
    <property type="match status" value="1"/>
</dbReference>